<organism evidence="7 8">
    <name type="scientific">Caenorhabditis bovis</name>
    <dbReference type="NCBI Taxonomy" id="2654633"/>
    <lineage>
        <taxon>Eukaryota</taxon>
        <taxon>Metazoa</taxon>
        <taxon>Ecdysozoa</taxon>
        <taxon>Nematoda</taxon>
        <taxon>Chromadorea</taxon>
        <taxon>Rhabditida</taxon>
        <taxon>Rhabditina</taxon>
        <taxon>Rhabditomorpha</taxon>
        <taxon>Rhabditoidea</taxon>
        <taxon>Rhabditidae</taxon>
        <taxon>Peloderinae</taxon>
        <taxon>Caenorhabditis</taxon>
    </lineage>
</organism>
<dbReference type="PROSITE" id="PS50103">
    <property type="entry name" value="ZF_C3H1"/>
    <property type="match status" value="1"/>
</dbReference>
<dbReference type="Proteomes" id="UP000494206">
    <property type="component" value="Unassembled WGS sequence"/>
</dbReference>
<feature type="domain" description="C3H1-type" evidence="6">
    <location>
        <begin position="88"/>
        <end position="115"/>
    </location>
</feature>
<reference evidence="7 8" key="1">
    <citation type="submission" date="2020-04" db="EMBL/GenBank/DDBJ databases">
        <authorList>
            <person name="Laetsch R D."/>
            <person name="Stevens L."/>
            <person name="Kumar S."/>
            <person name="Blaxter L. M."/>
        </authorList>
    </citation>
    <scope>NUCLEOTIDE SEQUENCE [LARGE SCALE GENOMIC DNA]</scope>
</reference>
<gene>
    <name evidence="7" type="ORF">CBOVIS_LOCUS892</name>
</gene>
<accession>A0A8S1E6R7</accession>
<protein>
    <recommendedName>
        <fullName evidence="6">C3H1-type domain-containing protein</fullName>
    </recommendedName>
</protein>
<proteinExistence type="predicted"/>
<feature type="zinc finger region" description="C3H1-type" evidence="4">
    <location>
        <begin position="88"/>
        <end position="115"/>
    </location>
</feature>
<keyword evidence="1 4" id="KW-0479">Metal-binding</keyword>
<evidence type="ECO:0000313" key="7">
    <source>
        <dbReference type="EMBL" id="CAB3397495.1"/>
    </source>
</evidence>
<keyword evidence="3 4" id="KW-0862">Zinc</keyword>
<evidence type="ECO:0000256" key="1">
    <source>
        <dbReference type="ARBA" id="ARBA00022723"/>
    </source>
</evidence>
<evidence type="ECO:0000256" key="5">
    <source>
        <dbReference type="SAM" id="MobiDB-lite"/>
    </source>
</evidence>
<dbReference type="SMART" id="SM00356">
    <property type="entry name" value="ZnF_C3H1"/>
    <property type="match status" value="1"/>
</dbReference>
<sequence>MDLLANYGSDGDSDEDFFGKNEEKEDEEETDEANRFIRKRKANDLVTELGTYFESSIFDNSYSREERFQMKTLSQHVDLSEKPAVDQKKAMSTCRAYLKGRCRFGDKCRFSHPVHDRSKSGSSSEAIISSNPTLYTESQEAQIFHSKKFKSSNIPE</sequence>
<dbReference type="InterPro" id="IPR000571">
    <property type="entry name" value="Znf_CCCH"/>
</dbReference>
<dbReference type="Pfam" id="PF18044">
    <property type="entry name" value="zf-CCCH_4"/>
    <property type="match status" value="1"/>
</dbReference>
<dbReference type="EMBL" id="CADEPM010000001">
    <property type="protein sequence ID" value="CAB3397495.1"/>
    <property type="molecule type" value="Genomic_DNA"/>
</dbReference>
<dbReference type="InterPro" id="IPR036855">
    <property type="entry name" value="Znf_CCCH_sf"/>
</dbReference>
<evidence type="ECO:0000256" key="2">
    <source>
        <dbReference type="ARBA" id="ARBA00022771"/>
    </source>
</evidence>
<comment type="caution">
    <text evidence="7">The sequence shown here is derived from an EMBL/GenBank/DDBJ whole genome shotgun (WGS) entry which is preliminary data.</text>
</comment>
<dbReference type="Gene3D" id="4.10.1000.10">
    <property type="entry name" value="Zinc finger, CCCH-type"/>
    <property type="match status" value="1"/>
</dbReference>
<feature type="region of interest" description="Disordered" evidence="5">
    <location>
        <begin position="1"/>
        <end position="34"/>
    </location>
</feature>
<evidence type="ECO:0000313" key="8">
    <source>
        <dbReference type="Proteomes" id="UP000494206"/>
    </source>
</evidence>
<evidence type="ECO:0000256" key="3">
    <source>
        <dbReference type="ARBA" id="ARBA00022833"/>
    </source>
</evidence>
<keyword evidence="2 4" id="KW-0863">Zinc-finger</keyword>
<name>A0A8S1E6R7_9PELO</name>
<dbReference type="GO" id="GO:0008270">
    <property type="term" value="F:zinc ion binding"/>
    <property type="evidence" value="ECO:0007669"/>
    <property type="project" value="UniProtKB-KW"/>
</dbReference>
<dbReference type="SUPFAM" id="SSF90229">
    <property type="entry name" value="CCCH zinc finger"/>
    <property type="match status" value="1"/>
</dbReference>
<evidence type="ECO:0000259" key="6">
    <source>
        <dbReference type="PROSITE" id="PS50103"/>
    </source>
</evidence>
<dbReference type="AlphaFoldDB" id="A0A8S1E6R7"/>
<dbReference type="OrthoDB" id="336321at2759"/>
<evidence type="ECO:0000256" key="4">
    <source>
        <dbReference type="PROSITE-ProRule" id="PRU00723"/>
    </source>
</evidence>
<dbReference type="InterPro" id="IPR041367">
    <property type="entry name" value="Znf-CCCH_4"/>
</dbReference>
<keyword evidence="8" id="KW-1185">Reference proteome</keyword>